<dbReference type="GO" id="GO:0007091">
    <property type="term" value="P:metaphase/anaphase transition of mitotic cell cycle"/>
    <property type="evidence" value="ECO:0007669"/>
    <property type="project" value="TreeGrafter"/>
</dbReference>
<feature type="region of interest" description="Disordered" evidence="6">
    <location>
        <begin position="235"/>
        <end position="262"/>
    </location>
</feature>
<dbReference type="GO" id="GO:0070979">
    <property type="term" value="P:protein K11-linked ubiquitination"/>
    <property type="evidence" value="ECO:0007669"/>
    <property type="project" value="TreeGrafter"/>
</dbReference>
<feature type="region of interest" description="Disordered" evidence="6">
    <location>
        <begin position="282"/>
        <end position="304"/>
    </location>
</feature>
<feature type="region of interest" description="Disordered" evidence="6">
    <location>
        <begin position="1385"/>
        <end position="1450"/>
    </location>
</feature>
<evidence type="ECO:0000256" key="4">
    <source>
        <dbReference type="ARBA" id="ARBA00022776"/>
    </source>
</evidence>
<accession>C5DCY5</accession>
<evidence type="ECO:0000259" key="7">
    <source>
        <dbReference type="Pfam" id="PF12859"/>
    </source>
</evidence>
<dbReference type="STRING" id="559295.C5DCY5"/>
<dbReference type="KEGG" id="lth:KLTH0B06820g"/>
<dbReference type="HOGENOM" id="CLU_000746_0_0_1"/>
<evidence type="ECO:0000256" key="1">
    <source>
        <dbReference type="ARBA" id="ARBA00010547"/>
    </source>
</evidence>
<feature type="domain" description="Anaphase-promoting complex subunit 1 beta-sandwich" evidence="8">
    <location>
        <begin position="1534"/>
        <end position="1592"/>
    </location>
</feature>
<dbReference type="RefSeq" id="XP_002552084.1">
    <property type="nucleotide sequence ID" value="XM_002552038.1"/>
</dbReference>
<dbReference type="Gene3D" id="1.25.10.10">
    <property type="entry name" value="Leucine-rich Repeat Variant"/>
    <property type="match status" value="1"/>
</dbReference>
<dbReference type="Pfam" id="PF12859">
    <property type="entry name" value="ANAPC1"/>
    <property type="match status" value="1"/>
</dbReference>
<feature type="region of interest" description="Disordered" evidence="6">
    <location>
        <begin position="186"/>
        <end position="208"/>
    </location>
</feature>
<evidence type="ECO:0000256" key="6">
    <source>
        <dbReference type="SAM" id="MobiDB-lite"/>
    </source>
</evidence>
<keyword evidence="2" id="KW-0132">Cell division</keyword>
<keyword evidence="3" id="KW-0677">Repeat</keyword>
<dbReference type="GO" id="GO:0060090">
    <property type="term" value="F:molecular adaptor activity"/>
    <property type="evidence" value="ECO:0007669"/>
    <property type="project" value="TreeGrafter"/>
</dbReference>
<dbReference type="PANTHER" id="PTHR12827">
    <property type="entry name" value="MEIOTIC CHECKPOINT REGULATOR TSG24 FAMILY MEMBER"/>
    <property type="match status" value="1"/>
</dbReference>
<dbReference type="GO" id="GO:0005680">
    <property type="term" value="C:anaphase-promoting complex"/>
    <property type="evidence" value="ECO:0007669"/>
    <property type="project" value="InterPro"/>
</dbReference>
<dbReference type="EMBL" id="CU928166">
    <property type="protein sequence ID" value="CAR21646.1"/>
    <property type="molecule type" value="Genomic_DNA"/>
</dbReference>
<keyword evidence="10" id="KW-1185">Reference proteome</keyword>
<feature type="compositionally biased region" description="Polar residues" evidence="6">
    <location>
        <begin position="289"/>
        <end position="300"/>
    </location>
</feature>
<dbReference type="Pfam" id="PF21282">
    <property type="entry name" value="APC1_3rd"/>
    <property type="match status" value="1"/>
</dbReference>
<dbReference type="FunCoup" id="C5DCY5">
    <property type="interactions" value="296"/>
</dbReference>
<dbReference type="eggNOG" id="KOG1858">
    <property type="taxonomic scope" value="Eukaryota"/>
</dbReference>
<dbReference type="InterPro" id="IPR048971">
    <property type="entry name" value="Apc1_3rd"/>
</dbReference>
<dbReference type="FunFam" id="1.25.10.10:FF:000435">
    <property type="entry name" value="Ubiquitin ligase subunit"/>
    <property type="match status" value="1"/>
</dbReference>
<evidence type="ECO:0000256" key="3">
    <source>
        <dbReference type="ARBA" id="ARBA00022737"/>
    </source>
</evidence>
<keyword evidence="4" id="KW-0498">Mitosis</keyword>
<dbReference type="GeneID" id="8290923"/>
<dbReference type="InterPro" id="IPR049255">
    <property type="entry name" value="Apc1_N"/>
</dbReference>
<dbReference type="OrthoDB" id="26401at2759"/>
<evidence type="ECO:0000313" key="10">
    <source>
        <dbReference type="Proteomes" id="UP000002036"/>
    </source>
</evidence>
<sequence length="1708" mass="191580">MPKIPSVFLQNSKHGEVWVFDTRIVEWRLGGKCLRKLEFGGEKVLNAGFVDFESVKECLVVVLEDRAHVYYVGKGDFSIVSFPFSVSKAFFHVNGVLLERKLEEENAVGSKSPFAATKHRFITLSDPLNLFGSLVISSNLPEQQDSKATILHFPRAWDDHVSVLHDCNAKTLYFYNCKILAPARASGSSSSSKSHNHESAPYPANSRKKSYASLAGDAATYGKTSASNKRMLSNEHGSLASSSSSVPHATNAHPNNTATLSTELTNNLRKISIMNRRSASATMGIDLDQPSQTTGPSQSHPGVDYMKRSASATLDRMGSGSALDITPSNSSQFSQELFDHAVLTKDVVLTRISQTPLSIDISPNTHVESCRFEDKEAIILHDPDSQWGKIWIFDLNSSMTESMKFKAFNNTPIALTKIIDIKWSLIRNYCIHNSKLLPGYLMLLSSSGEEITLYNPFLNLTSNPMLIPSREHERALYFSRENLVITSEKASPVNLAILPQIEAVKHCFTAIRYLCDSFTYNYILLLWQVARSSVGEKQAACADFTALKLALLSLLQLERCPVNIKAHMEHIRQSPIFDARFDGARFLPKIVMGMHLISEEYKLNLLQKQNVEMLEGILYLLTTLMKWPRLWKEFYGANEKEDTSFEYKLSNRHFAHPLDEPPSILKSLYSVSDESTIPITPFITFSRLLEDGSSVDHIITPRTNKILQLFESLDAIKFSQSNLLDIMNSLNIDSYELETYPLGVFAPLKRVLKSVENHVSEVNTGSDFTLIDRPDLQKNQEVLKSVQCDTTQTRKPLQPLVSLGPKGRENSKLQGCQPRSIRTIIDDILCLTENQPSDNLSGTNINEEVGEGQVLKRNASLIFSEDRRFFDVVELLLYNIPHKLAVLINEKSYTRALKKKRLFSQILALRTFTSGIGWGAVAFSTEKPLATQKWPQPKMNLHCIFTDKTTVTVDPKECDPSLLSWGEFHGGVSSGLRISRKSTGITGSWITFTKPPELNAQHGGFLLGLGLNGHLKNLEEWHVYNYLSPKQTHTSIGLMLGMSASLRGTMDLKLTKVLSVHIVALLPHGSSDLNVNYRVQTAGLIGVGLLYQNSQHRRMSDMLFAEVSSFVSIDEEAVPDEGYRLAAGIALGLVNIGAGAKAAEAQFKKMAHAETYTSDEDDEDSEFAEFRANNGNLDPKIINGLMNIVNSVHDTEESWMPANSQIGAVVALMLIYLKTNNRTVAEKLAPSSEEINLKARPYTRPELYMYREWAHHMILWDHIASNTEWLFKGINIACALQVNTDFLPIYYCIAGRALALGLKFASSGNSEARDNILALVDKLLPLYQCPIDARLDFQLTIKAINVLLNVLLVSVSMIMSGTGDLAVFRRVKFLHETVSGKNSDLFRTPLRKRQQKRNHTEDEMSVDLTEEPEDGVQAEGNDLGEELEEEEANSTINEELESDDASDESRRYKDEENHFGKFMATSLSLGFLFLGSGQYAFKVSKLENLAYLIMSVLPTYMCPYYLQETKHFWSMAVEYRSLLVCDSRTGASLNKVPVDVTFKGSKSSNTFSTLKMVSPCLLPDVRLIRSIKILSPDYYPVSLDFRSDEDRINFFNNGCVLYVPPREDDGNGWQQNQEAADKSCEVRQILKKKVMSLSSPSASTSKSKCTDDILKHLGLANQESLEIENEVLKLKENQDPLLDENLMMSCQNQSKSYHLELWRRRHKF</sequence>
<comment type="similarity">
    <text evidence="1">Belongs to the APC1 family.</text>
</comment>
<evidence type="ECO:0000313" key="9">
    <source>
        <dbReference type="EMBL" id="CAR21646.1"/>
    </source>
</evidence>
<gene>
    <name evidence="9" type="ordered locus">KLTH0B06820g</name>
</gene>
<dbReference type="OMA" id="LEEWHVY"/>
<proteinExistence type="inferred from homology"/>
<dbReference type="GO" id="GO:0051301">
    <property type="term" value="P:cell division"/>
    <property type="evidence" value="ECO:0007669"/>
    <property type="project" value="UniProtKB-KW"/>
</dbReference>
<dbReference type="InterPro" id="IPR011989">
    <property type="entry name" value="ARM-like"/>
</dbReference>
<protein>
    <submittedName>
        <fullName evidence="9">KLTH0B06820p</fullName>
    </submittedName>
</protein>
<dbReference type="InterPro" id="IPR024990">
    <property type="entry name" value="Apc1"/>
</dbReference>
<evidence type="ECO:0000259" key="8">
    <source>
        <dbReference type="Pfam" id="PF21282"/>
    </source>
</evidence>
<evidence type="ECO:0000256" key="2">
    <source>
        <dbReference type="ARBA" id="ARBA00022618"/>
    </source>
</evidence>
<reference evidence="9 10" key="1">
    <citation type="journal article" date="2009" name="Genome Res.">
        <title>Comparative genomics of protoploid Saccharomycetaceae.</title>
        <authorList>
            <consortium name="The Genolevures Consortium"/>
            <person name="Souciet J.-L."/>
            <person name="Dujon B."/>
            <person name="Gaillardin C."/>
            <person name="Johnston M."/>
            <person name="Baret P.V."/>
            <person name="Cliften P."/>
            <person name="Sherman D.J."/>
            <person name="Weissenbach J."/>
            <person name="Westhof E."/>
            <person name="Wincker P."/>
            <person name="Jubin C."/>
            <person name="Poulain J."/>
            <person name="Barbe V."/>
            <person name="Segurens B."/>
            <person name="Artiguenave F."/>
            <person name="Anthouard V."/>
            <person name="Vacherie B."/>
            <person name="Val M.-E."/>
            <person name="Fulton R.S."/>
            <person name="Minx P."/>
            <person name="Wilson R."/>
            <person name="Durrens P."/>
            <person name="Jean G."/>
            <person name="Marck C."/>
            <person name="Martin T."/>
            <person name="Nikolski M."/>
            <person name="Rolland T."/>
            <person name="Seret M.-L."/>
            <person name="Casaregola S."/>
            <person name="Despons L."/>
            <person name="Fairhead C."/>
            <person name="Fischer G."/>
            <person name="Lafontaine I."/>
            <person name="Leh V."/>
            <person name="Lemaire M."/>
            <person name="de Montigny J."/>
            <person name="Neuveglise C."/>
            <person name="Thierry A."/>
            <person name="Blanc-Lenfle I."/>
            <person name="Bleykasten C."/>
            <person name="Diffels J."/>
            <person name="Fritsch E."/>
            <person name="Frangeul L."/>
            <person name="Goeffon A."/>
            <person name="Jauniaux N."/>
            <person name="Kachouri-Lafond R."/>
            <person name="Payen C."/>
            <person name="Potier S."/>
            <person name="Pribylova L."/>
            <person name="Ozanne C."/>
            <person name="Richard G.-F."/>
            <person name="Sacerdot C."/>
            <person name="Straub M.-L."/>
            <person name="Talla E."/>
        </authorList>
    </citation>
    <scope>NUCLEOTIDE SEQUENCE [LARGE SCALE GENOMIC DNA]</scope>
    <source>
        <strain evidence="10">ATCC 56472 / CBS 6340 / NRRL Y-8284</strain>
    </source>
</reference>
<keyword evidence="5" id="KW-0131">Cell cycle</keyword>
<dbReference type="InParanoid" id="C5DCY5"/>
<feature type="compositionally biased region" description="Acidic residues" evidence="6">
    <location>
        <begin position="1403"/>
        <end position="1446"/>
    </location>
</feature>
<dbReference type="Proteomes" id="UP000002036">
    <property type="component" value="Chromosome B"/>
</dbReference>
<organism evidence="9 10">
    <name type="scientific">Lachancea thermotolerans (strain ATCC 56472 / CBS 6340 / NRRL Y-8284)</name>
    <name type="common">Yeast</name>
    <name type="synonym">Kluyveromyces thermotolerans</name>
    <dbReference type="NCBI Taxonomy" id="559295"/>
    <lineage>
        <taxon>Eukaryota</taxon>
        <taxon>Fungi</taxon>
        <taxon>Dikarya</taxon>
        <taxon>Ascomycota</taxon>
        <taxon>Saccharomycotina</taxon>
        <taxon>Saccharomycetes</taxon>
        <taxon>Saccharomycetales</taxon>
        <taxon>Saccharomycetaceae</taxon>
        <taxon>Lachancea</taxon>
    </lineage>
</organism>
<dbReference type="GO" id="GO:0031145">
    <property type="term" value="P:anaphase-promoting complex-dependent catabolic process"/>
    <property type="evidence" value="ECO:0007669"/>
    <property type="project" value="TreeGrafter"/>
</dbReference>
<name>C5DCY5_LACTC</name>
<dbReference type="PANTHER" id="PTHR12827:SF3">
    <property type="entry name" value="ANAPHASE-PROMOTING COMPLEX SUBUNIT 1"/>
    <property type="match status" value="1"/>
</dbReference>
<evidence type="ECO:0000256" key="5">
    <source>
        <dbReference type="ARBA" id="ARBA00023306"/>
    </source>
</evidence>
<feature type="domain" description="Anaphase-promoting complex subunit 1 N-terminal" evidence="7">
    <location>
        <begin position="54"/>
        <end position="122"/>
    </location>
</feature>